<dbReference type="EMBL" id="CP000780">
    <property type="protein sequence ID" value="ABS55298.1"/>
    <property type="molecule type" value="Genomic_DNA"/>
</dbReference>
<feature type="domain" description="Metallo-beta-lactamase" evidence="1">
    <location>
        <begin position="21"/>
        <end position="204"/>
    </location>
</feature>
<dbReference type="PANTHER" id="PTHR42951">
    <property type="entry name" value="METALLO-BETA-LACTAMASE DOMAIN-CONTAINING"/>
    <property type="match status" value="1"/>
</dbReference>
<dbReference type="SUPFAM" id="SSF56281">
    <property type="entry name" value="Metallo-hydrolase/oxidoreductase"/>
    <property type="match status" value="1"/>
</dbReference>
<evidence type="ECO:0000313" key="3">
    <source>
        <dbReference type="Proteomes" id="UP000002408"/>
    </source>
</evidence>
<evidence type="ECO:0000259" key="1">
    <source>
        <dbReference type="SMART" id="SM00849"/>
    </source>
</evidence>
<dbReference type="InterPro" id="IPR036866">
    <property type="entry name" value="RibonucZ/Hydroxyglut_hydro"/>
</dbReference>
<gene>
    <name evidence="2" type="ordered locus">Mboo_0780</name>
</gene>
<dbReference type="CDD" id="cd07721">
    <property type="entry name" value="yflN-like_MBL-fold"/>
    <property type="match status" value="1"/>
</dbReference>
<dbReference type="GeneID" id="5411915"/>
<evidence type="ECO:0000313" key="2">
    <source>
        <dbReference type="EMBL" id="ABS55298.1"/>
    </source>
</evidence>
<dbReference type="KEGG" id="mbn:Mboo_0780"/>
<dbReference type="STRING" id="456442.Mboo_0780"/>
<dbReference type="OrthoDB" id="197151at2157"/>
<keyword evidence="3" id="KW-1185">Reference proteome</keyword>
<dbReference type="RefSeq" id="WP_012106321.1">
    <property type="nucleotide sequence ID" value="NC_009712.1"/>
</dbReference>
<organism evidence="2 3">
    <name type="scientific">Methanoregula boonei (strain DSM 21154 / JCM 14090 / 6A8)</name>
    <dbReference type="NCBI Taxonomy" id="456442"/>
    <lineage>
        <taxon>Archaea</taxon>
        <taxon>Methanobacteriati</taxon>
        <taxon>Methanobacteriota</taxon>
        <taxon>Stenosarchaea group</taxon>
        <taxon>Methanomicrobia</taxon>
        <taxon>Methanomicrobiales</taxon>
        <taxon>Methanoregulaceae</taxon>
        <taxon>Methanoregula</taxon>
    </lineage>
</organism>
<dbReference type="PANTHER" id="PTHR42951:SF17">
    <property type="entry name" value="METALLO-BETA-LACTAMASE DOMAIN-CONTAINING PROTEIN"/>
    <property type="match status" value="1"/>
</dbReference>
<dbReference type="Gene3D" id="3.60.15.10">
    <property type="entry name" value="Ribonuclease Z/Hydroxyacylglutathione hydrolase-like"/>
    <property type="match status" value="1"/>
</dbReference>
<accession>A7I6D7</accession>
<dbReference type="Proteomes" id="UP000002408">
    <property type="component" value="Chromosome"/>
</dbReference>
<protein>
    <submittedName>
        <fullName evidence="2">Beta-lactamase domain protein</fullName>
    </submittedName>
</protein>
<dbReference type="AlphaFoldDB" id="A7I6D7"/>
<dbReference type="eggNOG" id="arCOG00504">
    <property type="taxonomic scope" value="Archaea"/>
</dbReference>
<dbReference type="HOGENOM" id="CLU_030571_5_1_2"/>
<sequence>MQITPHIHALKTPLGPDPGRFVHVYLIYGDNITVIDTGFNGTEKLITEYILSTGRNPSEIRLVILTHAHPDHTGSAKALRDLTGCTIAAHPLDAAEIEHPDPAFLKPPAPGMQPMVSGGTPIGLLIEEGAIIDLGQGLVLEVLSTPGHTPGSISLYLGKEKALFTGDTVQAPGRSPIFSDPVALVRSLRRLAAIQGIRHYLPSHDLPAQGEETYRRLNDSVNYIRRIHKVIRKAVADTPGTPDPLALAGRVSADLDLPLGPGPHAAFIARSIQADLAAQGLDELLRE</sequence>
<proteinExistence type="predicted"/>
<dbReference type="InterPro" id="IPR050855">
    <property type="entry name" value="NDM-1-like"/>
</dbReference>
<dbReference type="InterPro" id="IPR001279">
    <property type="entry name" value="Metallo-B-lactamas"/>
</dbReference>
<dbReference type="SMART" id="SM00849">
    <property type="entry name" value="Lactamase_B"/>
    <property type="match status" value="1"/>
</dbReference>
<reference evidence="3" key="1">
    <citation type="journal article" date="2015" name="Microbiology">
        <title>Genome of Methanoregula boonei 6A8 reveals adaptations to oligotrophic peatland environments.</title>
        <authorList>
            <person name="Braeuer S."/>
            <person name="Cadillo-Quiroz H."/>
            <person name="Kyrpides N."/>
            <person name="Woyke T."/>
            <person name="Goodwin L."/>
            <person name="Detter C."/>
            <person name="Podell S."/>
            <person name="Yavitt J.B."/>
            <person name="Zinder S.H."/>
        </authorList>
    </citation>
    <scope>NUCLEOTIDE SEQUENCE [LARGE SCALE GENOMIC DNA]</scope>
    <source>
        <strain evidence="3">DSM 21154 / JCM 14090 / 6A8</strain>
    </source>
</reference>
<dbReference type="Pfam" id="PF00753">
    <property type="entry name" value="Lactamase_B"/>
    <property type="match status" value="1"/>
</dbReference>
<name>A7I6D7_METB6</name>